<gene>
    <name evidence="8" type="ORF">ESZ48_15075</name>
</gene>
<reference evidence="8 9" key="1">
    <citation type="submission" date="2019-01" db="EMBL/GenBank/DDBJ databases">
        <title>Genome sequence of the Antarctic species Gelidibacter gilvus ACAM 158(T).</title>
        <authorList>
            <person name="Bowman J.P."/>
        </authorList>
    </citation>
    <scope>NUCLEOTIDE SEQUENCE [LARGE SCALE GENOMIC DNA]</scope>
    <source>
        <strain evidence="8 9">IC158</strain>
    </source>
</reference>
<proteinExistence type="inferred from homology"/>
<dbReference type="RefSeq" id="WP_129018335.1">
    <property type="nucleotide sequence ID" value="NZ_SDDZ01000011.1"/>
</dbReference>
<keyword evidence="6 7" id="KW-0472">Membrane</keyword>
<keyword evidence="9" id="KW-1185">Reference proteome</keyword>
<evidence type="ECO:0000256" key="3">
    <source>
        <dbReference type="ARBA" id="ARBA00022475"/>
    </source>
</evidence>
<sequence length="143" mass="15786">MFQKILKTNQSKTTFLIRLMVGSVFLSEGIQKFLFPAIRGAGRFKKIGLPSPEFLGTFVGTFEIVCGALILIGLLTRLASISTLVIMIVAIATTKSEVLVNDGFWAMMHGSRTDWAMFIGSLFLIIKGSGKFSVDWYIGNKKK</sequence>
<dbReference type="OrthoDB" id="9813193at2"/>
<name>A0A4Q0XCZ4_9FLAO</name>
<protein>
    <submittedName>
        <fullName evidence="8">DoxX family protein</fullName>
    </submittedName>
</protein>
<keyword evidence="3" id="KW-1003">Cell membrane</keyword>
<comment type="subcellular location">
    <subcellularLocation>
        <location evidence="1">Cell membrane</location>
        <topology evidence="1">Multi-pass membrane protein</topology>
    </subcellularLocation>
</comment>
<dbReference type="PANTHER" id="PTHR33452">
    <property type="entry name" value="OXIDOREDUCTASE CATD-RELATED"/>
    <property type="match status" value="1"/>
</dbReference>
<comment type="caution">
    <text evidence="8">The sequence shown here is derived from an EMBL/GenBank/DDBJ whole genome shotgun (WGS) entry which is preliminary data.</text>
</comment>
<feature type="transmembrane region" description="Helical" evidence="7">
    <location>
        <begin position="115"/>
        <end position="138"/>
    </location>
</feature>
<dbReference type="GO" id="GO:0005886">
    <property type="term" value="C:plasma membrane"/>
    <property type="evidence" value="ECO:0007669"/>
    <property type="project" value="UniProtKB-SubCell"/>
</dbReference>
<feature type="transmembrane region" description="Helical" evidence="7">
    <location>
        <begin position="15"/>
        <end position="34"/>
    </location>
</feature>
<comment type="similarity">
    <text evidence="2">Belongs to the DoxX family.</text>
</comment>
<feature type="transmembrane region" description="Helical" evidence="7">
    <location>
        <begin position="78"/>
        <end position="95"/>
    </location>
</feature>
<evidence type="ECO:0000313" key="8">
    <source>
        <dbReference type="EMBL" id="RXJ45715.1"/>
    </source>
</evidence>
<dbReference type="Pfam" id="PF07681">
    <property type="entry name" value="DoxX"/>
    <property type="match status" value="1"/>
</dbReference>
<keyword evidence="5 7" id="KW-1133">Transmembrane helix</keyword>
<keyword evidence="4 7" id="KW-0812">Transmembrane</keyword>
<evidence type="ECO:0000256" key="7">
    <source>
        <dbReference type="SAM" id="Phobius"/>
    </source>
</evidence>
<dbReference type="AlphaFoldDB" id="A0A4Q0XCZ4"/>
<evidence type="ECO:0000256" key="4">
    <source>
        <dbReference type="ARBA" id="ARBA00022692"/>
    </source>
</evidence>
<feature type="transmembrane region" description="Helical" evidence="7">
    <location>
        <begin position="54"/>
        <end position="71"/>
    </location>
</feature>
<evidence type="ECO:0000256" key="5">
    <source>
        <dbReference type="ARBA" id="ARBA00022989"/>
    </source>
</evidence>
<organism evidence="8 9">
    <name type="scientific">Gelidibacter gilvus</name>
    <dbReference type="NCBI Taxonomy" id="59602"/>
    <lineage>
        <taxon>Bacteria</taxon>
        <taxon>Pseudomonadati</taxon>
        <taxon>Bacteroidota</taxon>
        <taxon>Flavobacteriia</taxon>
        <taxon>Flavobacteriales</taxon>
        <taxon>Flavobacteriaceae</taxon>
        <taxon>Gelidibacter</taxon>
    </lineage>
</organism>
<dbReference type="InterPro" id="IPR032808">
    <property type="entry name" value="DoxX"/>
</dbReference>
<dbReference type="Proteomes" id="UP000289792">
    <property type="component" value="Unassembled WGS sequence"/>
</dbReference>
<evidence type="ECO:0000256" key="2">
    <source>
        <dbReference type="ARBA" id="ARBA00006679"/>
    </source>
</evidence>
<evidence type="ECO:0000313" key="9">
    <source>
        <dbReference type="Proteomes" id="UP000289792"/>
    </source>
</evidence>
<dbReference type="InterPro" id="IPR051907">
    <property type="entry name" value="DoxX-like_oxidoreductase"/>
</dbReference>
<evidence type="ECO:0000256" key="1">
    <source>
        <dbReference type="ARBA" id="ARBA00004651"/>
    </source>
</evidence>
<dbReference type="EMBL" id="SDDZ01000011">
    <property type="protein sequence ID" value="RXJ45715.1"/>
    <property type="molecule type" value="Genomic_DNA"/>
</dbReference>
<dbReference type="PANTHER" id="PTHR33452:SF1">
    <property type="entry name" value="INNER MEMBRANE PROTEIN YPHA-RELATED"/>
    <property type="match status" value="1"/>
</dbReference>
<accession>A0A4Q0XCZ4</accession>
<evidence type="ECO:0000256" key="6">
    <source>
        <dbReference type="ARBA" id="ARBA00023136"/>
    </source>
</evidence>